<dbReference type="AlphaFoldDB" id="A0A9N9XJJ8"/>
<keyword evidence="7" id="KW-0067">ATP-binding</keyword>
<dbReference type="Pfam" id="PF00288">
    <property type="entry name" value="GHMP_kinases_N"/>
    <property type="match status" value="1"/>
</dbReference>
<dbReference type="FunFam" id="3.30.230.10:FF:000017">
    <property type="entry name" value="Galactokinase"/>
    <property type="match status" value="1"/>
</dbReference>
<accession>A0A9N9XJJ8</accession>
<dbReference type="InterPro" id="IPR036554">
    <property type="entry name" value="GHMP_kinase_C_sf"/>
</dbReference>
<dbReference type="InterPro" id="IPR000705">
    <property type="entry name" value="Galactokinase"/>
</dbReference>
<feature type="domain" description="GHMP kinase N-terminal" evidence="10">
    <location>
        <begin position="102"/>
        <end position="188"/>
    </location>
</feature>
<dbReference type="EMBL" id="OU900094">
    <property type="protein sequence ID" value="CAG9854300.1"/>
    <property type="molecule type" value="Genomic_DNA"/>
</dbReference>
<dbReference type="OrthoDB" id="275179at2759"/>
<dbReference type="GO" id="GO:0046872">
    <property type="term" value="F:metal ion binding"/>
    <property type="evidence" value="ECO:0007669"/>
    <property type="project" value="UniProtKB-KW"/>
</dbReference>
<feature type="domain" description="GHMP kinase C-terminal" evidence="11">
    <location>
        <begin position="294"/>
        <end position="372"/>
    </location>
</feature>
<evidence type="ECO:0008006" key="15">
    <source>
        <dbReference type="Google" id="ProtNLM"/>
    </source>
</evidence>
<evidence type="ECO:0000313" key="13">
    <source>
        <dbReference type="EMBL" id="CAG9854300.1"/>
    </source>
</evidence>
<dbReference type="FunFam" id="3.30.70.890:FF:000001">
    <property type="entry name" value="Galactokinase"/>
    <property type="match status" value="1"/>
</dbReference>
<evidence type="ECO:0000256" key="2">
    <source>
        <dbReference type="ARBA" id="ARBA00022490"/>
    </source>
</evidence>
<sequence>MAEQLQTIRTLVRKAKKLYLKKFHEEAKVFAYAPGRVNLIGEHTDYNGGFVMPMALPLYTVWAGKRYDGTFAEIFTNAAGVEEPTVRFGIYNLDRSGPAWSNYVKGVLSCYFGKLNAFKAVIVSTVPVGGGLSSSAALSVSTYMFLDELNGGRSELTKIEKALACKKAENIFAGAPCGIMDPFIALLGEAESVLLIDCRSLTFEPITLADPKIVVLITNCNVRHDLAGGEYDERQKECFKAAELMGKEFLRDADYMDFRELLENRFKLKAPTSLLKRARHVISEIKRTFDGARLLKNSKFEQFGRLMYESHESLRDDFEVSCPELDQLVELTRGVEGVFGSRMTGGGFGGCTVTLMYADAVDKLIKRIQKGYDGVPTFYVCKPSNGTKRLCECARVA</sequence>
<proteinExistence type="inferred from homology"/>
<dbReference type="InterPro" id="IPR019741">
    <property type="entry name" value="Galactokinase_CS"/>
</dbReference>
<evidence type="ECO:0000313" key="14">
    <source>
        <dbReference type="Proteomes" id="UP001153712"/>
    </source>
</evidence>
<dbReference type="InterPro" id="IPR014721">
    <property type="entry name" value="Ribsml_uS5_D2-typ_fold_subgr"/>
</dbReference>
<evidence type="ECO:0000256" key="5">
    <source>
        <dbReference type="ARBA" id="ARBA00022741"/>
    </source>
</evidence>
<evidence type="ECO:0000256" key="4">
    <source>
        <dbReference type="ARBA" id="ARBA00022723"/>
    </source>
</evidence>
<evidence type="ECO:0000259" key="12">
    <source>
        <dbReference type="Pfam" id="PF10509"/>
    </source>
</evidence>
<dbReference type="SUPFAM" id="SSF55060">
    <property type="entry name" value="GHMP Kinase, C-terminal domain"/>
    <property type="match status" value="1"/>
</dbReference>
<dbReference type="PIRSF" id="PIRSF000530">
    <property type="entry name" value="Galactokinase"/>
    <property type="match status" value="1"/>
</dbReference>
<keyword evidence="5" id="KW-0547">Nucleotide-binding</keyword>
<dbReference type="GO" id="GO:0005829">
    <property type="term" value="C:cytosol"/>
    <property type="evidence" value="ECO:0007669"/>
    <property type="project" value="TreeGrafter"/>
</dbReference>
<dbReference type="InterPro" id="IPR020568">
    <property type="entry name" value="Ribosomal_Su5_D2-typ_SF"/>
</dbReference>
<dbReference type="NCBIfam" id="TIGR00131">
    <property type="entry name" value="gal_kin"/>
    <property type="match status" value="1"/>
</dbReference>
<organism evidence="13 14">
    <name type="scientific">Phyllotreta striolata</name>
    <name type="common">Striped flea beetle</name>
    <name type="synonym">Crioceris striolata</name>
    <dbReference type="NCBI Taxonomy" id="444603"/>
    <lineage>
        <taxon>Eukaryota</taxon>
        <taxon>Metazoa</taxon>
        <taxon>Ecdysozoa</taxon>
        <taxon>Arthropoda</taxon>
        <taxon>Hexapoda</taxon>
        <taxon>Insecta</taxon>
        <taxon>Pterygota</taxon>
        <taxon>Neoptera</taxon>
        <taxon>Endopterygota</taxon>
        <taxon>Coleoptera</taxon>
        <taxon>Polyphaga</taxon>
        <taxon>Cucujiformia</taxon>
        <taxon>Chrysomeloidea</taxon>
        <taxon>Chrysomelidae</taxon>
        <taxon>Galerucinae</taxon>
        <taxon>Alticini</taxon>
        <taxon>Phyllotreta</taxon>
    </lineage>
</organism>
<dbReference type="Pfam" id="PF08544">
    <property type="entry name" value="GHMP_kinases_C"/>
    <property type="match status" value="1"/>
</dbReference>
<reference evidence="13" key="1">
    <citation type="submission" date="2022-01" db="EMBL/GenBank/DDBJ databases">
        <authorList>
            <person name="King R."/>
        </authorList>
    </citation>
    <scope>NUCLEOTIDE SEQUENCE</scope>
</reference>
<keyword evidence="3" id="KW-0808">Transferase</keyword>
<dbReference type="PRINTS" id="PR00959">
    <property type="entry name" value="MEVGALKINASE"/>
</dbReference>
<evidence type="ECO:0000256" key="9">
    <source>
        <dbReference type="ARBA" id="ARBA00023277"/>
    </source>
</evidence>
<keyword evidence="8" id="KW-0460">Magnesium</keyword>
<dbReference type="GO" id="GO:0004335">
    <property type="term" value="F:galactokinase activity"/>
    <property type="evidence" value="ECO:0007669"/>
    <property type="project" value="InterPro"/>
</dbReference>
<gene>
    <name evidence="13" type="ORF">PHYEVI_LOCUS763</name>
</gene>
<keyword evidence="4" id="KW-0479">Metal-binding</keyword>
<name>A0A9N9XJJ8_PHYSR</name>
<dbReference type="InterPro" id="IPR006206">
    <property type="entry name" value="Mevalonate/galactokinase"/>
</dbReference>
<dbReference type="Gene3D" id="3.30.230.10">
    <property type="match status" value="1"/>
</dbReference>
<keyword evidence="14" id="KW-1185">Reference proteome</keyword>
<dbReference type="InterPro" id="IPR019539">
    <property type="entry name" value="GalKase_N"/>
</dbReference>
<evidence type="ECO:0000256" key="6">
    <source>
        <dbReference type="ARBA" id="ARBA00022777"/>
    </source>
</evidence>
<keyword evidence="2" id="KW-0963">Cytoplasm</keyword>
<dbReference type="InterPro" id="IPR013750">
    <property type="entry name" value="GHMP_kinase_C_dom"/>
</dbReference>
<dbReference type="InterPro" id="IPR006204">
    <property type="entry name" value="GHMP_kinase_N_dom"/>
</dbReference>
<dbReference type="GO" id="GO:0005524">
    <property type="term" value="F:ATP binding"/>
    <property type="evidence" value="ECO:0007669"/>
    <property type="project" value="UniProtKB-KW"/>
</dbReference>
<dbReference type="Gene3D" id="3.30.70.890">
    <property type="entry name" value="GHMP kinase, C-terminal domain"/>
    <property type="match status" value="1"/>
</dbReference>
<comment type="similarity">
    <text evidence="1">Belongs to the GHMP kinase family. GalK subfamily.</text>
</comment>
<evidence type="ECO:0000256" key="1">
    <source>
        <dbReference type="ARBA" id="ARBA00006566"/>
    </source>
</evidence>
<dbReference type="SUPFAM" id="SSF54211">
    <property type="entry name" value="Ribosomal protein S5 domain 2-like"/>
    <property type="match status" value="1"/>
</dbReference>
<dbReference type="PROSITE" id="PS00627">
    <property type="entry name" value="GHMP_KINASES_ATP"/>
    <property type="match status" value="1"/>
</dbReference>
<dbReference type="PANTHER" id="PTHR10457:SF7">
    <property type="entry name" value="GALACTOKINASE-RELATED"/>
    <property type="match status" value="1"/>
</dbReference>
<evidence type="ECO:0000259" key="10">
    <source>
        <dbReference type="Pfam" id="PF00288"/>
    </source>
</evidence>
<keyword evidence="6" id="KW-0418">Kinase</keyword>
<feature type="domain" description="Galactokinase N-terminal" evidence="12">
    <location>
        <begin position="18"/>
        <end position="65"/>
    </location>
</feature>
<dbReference type="GO" id="GO:0006012">
    <property type="term" value="P:galactose metabolic process"/>
    <property type="evidence" value="ECO:0007669"/>
    <property type="project" value="InterPro"/>
</dbReference>
<dbReference type="Pfam" id="PF10509">
    <property type="entry name" value="GalKase_gal_bdg"/>
    <property type="match status" value="1"/>
</dbReference>
<evidence type="ECO:0000256" key="8">
    <source>
        <dbReference type="ARBA" id="ARBA00022842"/>
    </source>
</evidence>
<evidence type="ECO:0000259" key="11">
    <source>
        <dbReference type="Pfam" id="PF08544"/>
    </source>
</evidence>
<evidence type="ECO:0000256" key="3">
    <source>
        <dbReference type="ARBA" id="ARBA00022679"/>
    </source>
</evidence>
<dbReference type="PRINTS" id="PR00473">
    <property type="entry name" value="GALCTOKINASE"/>
</dbReference>
<dbReference type="PROSITE" id="PS00106">
    <property type="entry name" value="GALACTOKINASE"/>
    <property type="match status" value="1"/>
</dbReference>
<dbReference type="InterPro" id="IPR006203">
    <property type="entry name" value="GHMP_knse_ATP-bd_CS"/>
</dbReference>
<dbReference type="PANTHER" id="PTHR10457">
    <property type="entry name" value="MEVALONATE KINASE/GALACTOKINASE"/>
    <property type="match status" value="1"/>
</dbReference>
<keyword evidence="9" id="KW-0119">Carbohydrate metabolism</keyword>
<evidence type="ECO:0000256" key="7">
    <source>
        <dbReference type="ARBA" id="ARBA00022840"/>
    </source>
</evidence>
<dbReference type="Proteomes" id="UP001153712">
    <property type="component" value="Chromosome 1"/>
</dbReference>
<protein>
    <recommendedName>
        <fullName evidence="15">Galactokinase</fullName>
    </recommendedName>
</protein>